<dbReference type="FunCoup" id="S8E804">
    <property type="interactions" value="306"/>
</dbReference>
<evidence type="ECO:0000313" key="3">
    <source>
        <dbReference type="Proteomes" id="UP000015241"/>
    </source>
</evidence>
<sequence length="186" mass="20236">MRNGRVLVYPAFYECRRCHNMGYRNNDPTTPCYKCWEKYARPFAGPLTSMDWKAAYTPSNARLSYQRPLPRFTPPQMSSMGMSTPASRASSLSRASGYPGSSSSRILPIAGGGIPMGLYLDSAQGRPGPTVRVADNPPPGATVLRPGDPRLGGRLCWRCGGSGITTFLIFDEQPCSVCDGIGRTYV</sequence>
<dbReference type="OrthoDB" id="2405700at2759"/>
<name>S8E804_FOMSC</name>
<evidence type="ECO:0000256" key="1">
    <source>
        <dbReference type="SAM" id="MobiDB-lite"/>
    </source>
</evidence>
<dbReference type="Proteomes" id="UP000015241">
    <property type="component" value="Unassembled WGS sequence"/>
</dbReference>
<feature type="compositionally biased region" description="Polar residues" evidence="1">
    <location>
        <begin position="75"/>
        <end position="85"/>
    </location>
</feature>
<dbReference type="PANTHER" id="PTHR28031">
    <property type="entry name" value="PROLINE-RICH PROTEIN HUA1"/>
    <property type="match status" value="1"/>
</dbReference>
<dbReference type="EMBL" id="KE504144">
    <property type="protein sequence ID" value="EPT01172.1"/>
    <property type="molecule type" value="Genomic_DNA"/>
</dbReference>
<organism evidence="2 3">
    <name type="scientific">Fomitopsis schrenkii</name>
    <name type="common">Brown rot fungus</name>
    <dbReference type="NCBI Taxonomy" id="2126942"/>
    <lineage>
        <taxon>Eukaryota</taxon>
        <taxon>Fungi</taxon>
        <taxon>Dikarya</taxon>
        <taxon>Basidiomycota</taxon>
        <taxon>Agaricomycotina</taxon>
        <taxon>Agaricomycetes</taxon>
        <taxon>Polyporales</taxon>
        <taxon>Fomitopsis</taxon>
    </lineage>
</organism>
<dbReference type="AlphaFoldDB" id="S8E804"/>
<accession>S8E804</accession>
<evidence type="ECO:0000313" key="2">
    <source>
        <dbReference type="EMBL" id="EPT01172.1"/>
    </source>
</evidence>
<dbReference type="GO" id="GO:0005737">
    <property type="term" value="C:cytoplasm"/>
    <property type="evidence" value="ECO:0007669"/>
    <property type="project" value="TreeGrafter"/>
</dbReference>
<reference evidence="2 3" key="1">
    <citation type="journal article" date="2012" name="Science">
        <title>The Paleozoic origin of enzymatic lignin decomposition reconstructed from 31 fungal genomes.</title>
        <authorList>
            <person name="Floudas D."/>
            <person name="Binder M."/>
            <person name="Riley R."/>
            <person name="Barry K."/>
            <person name="Blanchette R.A."/>
            <person name="Henrissat B."/>
            <person name="Martinez A.T."/>
            <person name="Otillar R."/>
            <person name="Spatafora J.W."/>
            <person name="Yadav J.S."/>
            <person name="Aerts A."/>
            <person name="Benoit I."/>
            <person name="Boyd A."/>
            <person name="Carlson A."/>
            <person name="Copeland A."/>
            <person name="Coutinho P.M."/>
            <person name="de Vries R.P."/>
            <person name="Ferreira P."/>
            <person name="Findley K."/>
            <person name="Foster B."/>
            <person name="Gaskell J."/>
            <person name="Glotzer D."/>
            <person name="Gorecki P."/>
            <person name="Heitman J."/>
            <person name="Hesse C."/>
            <person name="Hori C."/>
            <person name="Igarashi K."/>
            <person name="Jurgens J.A."/>
            <person name="Kallen N."/>
            <person name="Kersten P."/>
            <person name="Kohler A."/>
            <person name="Kuees U."/>
            <person name="Kumar T.K.A."/>
            <person name="Kuo A."/>
            <person name="LaButti K."/>
            <person name="Larrondo L.F."/>
            <person name="Lindquist E."/>
            <person name="Ling A."/>
            <person name="Lombard V."/>
            <person name="Lucas S."/>
            <person name="Lundell T."/>
            <person name="Martin R."/>
            <person name="McLaughlin D.J."/>
            <person name="Morgenstern I."/>
            <person name="Morin E."/>
            <person name="Murat C."/>
            <person name="Nagy L.G."/>
            <person name="Nolan M."/>
            <person name="Ohm R.A."/>
            <person name="Patyshakuliyeva A."/>
            <person name="Rokas A."/>
            <person name="Ruiz-Duenas F.J."/>
            <person name="Sabat G."/>
            <person name="Salamov A."/>
            <person name="Samejima M."/>
            <person name="Schmutz J."/>
            <person name="Slot J.C."/>
            <person name="St John F."/>
            <person name="Stenlid J."/>
            <person name="Sun H."/>
            <person name="Sun S."/>
            <person name="Syed K."/>
            <person name="Tsang A."/>
            <person name="Wiebenga A."/>
            <person name="Young D."/>
            <person name="Pisabarro A."/>
            <person name="Eastwood D.C."/>
            <person name="Martin F."/>
            <person name="Cullen D."/>
            <person name="Grigoriev I.V."/>
            <person name="Hibbett D.S."/>
        </authorList>
    </citation>
    <scope>NUCLEOTIDE SEQUENCE</scope>
    <source>
        <strain evidence="3">FP-58527</strain>
    </source>
</reference>
<keyword evidence="3" id="KW-1185">Reference proteome</keyword>
<dbReference type="eggNOG" id="ENOG502SAFW">
    <property type="taxonomic scope" value="Eukaryota"/>
</dbReference>
<feature type="compositionally biased region" description="Low complexity" evidence="1">
    <location>
        <begin position="86"/>
        <end position="101"/>
    </location>
</feature>
<dbReference type="PANTHER" id="PTHR28031:SF1">
    <property type="entry name" value="PROLINE-RICH PROTEIN HUA1"/>
    <property type="match status" value="1"/>
</dbReference>
<dbReference type="InParanoid" id="S8E804"/>
<protein>
    <submittedName>
        <fullName evidence="2">Uncharacterized protein</fullName>
    </submittedName>
</protein>
<gene>
    <name evidence="2" type="ORF">FOMPIDRAFT_159461</name>
</gene>
<dbReference type="HOGENOM" id="CLU_078573_0_0_1"/>
<dbReference type="STRING" id="743788.S8E804"/>
<proteinExistence type="predicted"/>
<feature type="region of interest" description="Disordered" evidence="1">
    <location>
        <begin position="72"/>
        <end position="101"/>
    </location>
</feature>
<dbReference type="InterPro" id="IPR038910">
    <property type="entry name" value="Hua1-like"/>
</dbReference>